<protein>
    <recommendedName>
        <fullName evidence="4">DUF4440 domain-containing protein</fullName>
    </recommendedName>
</protein>
<dbReference type="InterPro" id="IPR011944">
    <property type="entry name" value="Steroid_delta5-4_isomerase"/>
</dbReference>
<dbReference type="OrthoDB" id="2887901at2"/>
<name>A0A2T2YHK7_9BACT</name>
<feature type="signal peptide" evidence="1">
    <location>
        <begin position="1"/>
        <end position="18"/>
    </location>
</feature>
<sequence length="165" mass="18614">MTTASICIFLLLATTLKAQHTADSLAIRAILQEEVSSWNSKDALTYAKNFSEQGTFTNIRGMFFTGHKQFFDRHADLFEGLFSTTVLQQEVISFRFLKPDVAIVESLTWLSGFSPENAPKGVYLDSQGRIFTQLLQVFQKESGVWKIVAYHNIDLKEDTPVAGRK</sequence>
<feature type="chain" id="PRO_5015401077" description="DUF4440 domain-containing protein" evidence="1">
    <location>
        <begin position="19"/>
        <end position="165"/>
    </location>
</feature>
<dbReference type="AlphaFoldDB" id="A0A2T2YHK7"/>
<organism evidence="2 3">
    <name type="scientific">Adhaeribacter arboris</name>
    <dbReference type="NCBI Taxonomy" id="2072846"/>
    <lineage>
        <taxon>Bacteria</taxon>
        <taxon>Pseudomonadati</taxon>
        <taxon>Bacteroidota</taxon>
        <taxon>Cytophagia</taxon>
        <taxon>Cytophagales</taxon>
        <taxon>Hymenobacteraceae</taxon>
        <taxon>Adhaeribacter</taxon>
    </lineage>
</organism>
<dbReference type="Proteomes" id="UP000240357">
    <property type="component" value="Unassembled WGS sequence"/>
</dbReference>
<dbReference type="SUPFAM" id="SSF54427">
    <property type="entry name" value="NTF2-like"/>
    <property type="match status" value="1"/>
</dbReference>
<accession>A0A2T2YHK7</accession>
<dbReference type="NCBIfam" id="TIGR02246">
    <property type="entry name" value="SgcJ/EcaC family oxidoreductase"/>
    <property type="match status" value="1"/>
</dbReference>
<evidence type="ECO:0008006" key="4">
    <source>
        <dbReference type="Google" id="ProtNLM"/>
    </source>
</evidence>
<keyword evidence="3" id="KW-1185">Reference proteome</keyword>
<gene>
    <name evidence="2" type="ORF">AHMF7605_16500</name>
</gene>
<evidence type="ECO:0000256" key="1">
    <source>
        <dbReference type="SAM" id="SignalP"/>
    </source>
</evidence>
<proteinExistence type="predicted"/>
<comment type="caution">
    <text evidence="2">The sequence shown here is derived from an EMBL/GenBank/DDBJ whole genome shotgun (WGS) entry which is preliminary data.</text>
</comment>
<evidence type="ECO:0000313" key="3">
    <source>
        <dbReference type="Proteomes" id="UP000240357"/>
    </source>
</evidence>
<reference evidence="2 3" key="1">
    <citation type="submission" date="2018-03" db="EMBL/GenBank/DDBJ databases">
        <title>Adhaeribacter sp. HMF7605 Genome sequencing and assembly.</title>
        <authorList>
            <person name="Kang H."/>
            <person name="Kang J."/>
            <person name="Cha I."/>
            <person name="Kim H."/>
            <person name="Joh K."/>
        </authorList>
    </citation>
    <scope>NUCLEOTIDE SEQUENCE [LARGE SCALE GENOMIC DNA]</scope>
    <source>
        <strain evidence="2 3">HMF7605</strain>
    </source>
</reference>
<dbReference type="EMBL" id="PYFT01000001">
    <property type="protein sequence ID" value="PSR54989.1"/>
    <property type="molecule type" value="Genomic_DNA"/>
</dbReference>
<keyword evidence="1" id="KW-0732">Signal</keyword>
<dbReference type="RefSeq" id="WP_106931165.1">
    <property type="nucleotide sequence ID" value="NZ_PYFT01000001.1"/>
</dbReference>
<dbReference type="Gene3D" id="3.10.450.50">
    <property type="match status" value="1"/>
</dbReference>
<evidence type="ECO:0000313" key="2">
    <source>
        <dbReference type="EMBL" id="PSR54989.1"/>
    </source>
</evidence>
<dbReference type="InterPro" id="IPR032710">
    <property type="entry name" value="NTF2-like_dom_sf"/>
</dbReference>